<keyword evidence="4 6" id="KW-1133">Transmembrane helix</keyword>
<accession>M9RP66</accession>
<dbReference type="InterPro" id="IPR000620">
    <property type="entry name" value="EamA_dom"/>
</dbReference>
<evidence type="ECO:0000256" key="6">
    <source>
        <dbReference type="SAM" id="Phobius"/>
    </source>
</evidence>
<dbReference type="KEGG" id="oar:OA238_c45330"/>
<evidence type="ECO:0000256" key="1">
    <source>
        <dbReference type="ARBA" id="ARBA00004141"/>
    </source>
</evidence>
<feature type="transmembrane region" description="Helical" evidence="6">
    <location>
        <begin position="68"/>
        <end position="89"/>
    </location>
</feature>
<evidence type="ECO:0000313" key="9">
    <source>
        <dbReference type="Proteomes" id="UP000004688"/>
    </source>
</evidence>
<evidence type="ECO:0000313" key="8">
    <source>
        <dbReference type="EMBL" id="AGI74399.1"/>
    </source>
</evidence>
<dbReference type="EMBL" id="CP003742">
    <property type="protein sequence ID" value="AGI74399.1"/>
    <property type="molecule type" value="Genomic_DNA"/>
</dbReference>
<proteinExistence type="inferred from homology"/>
<dbReference type="PANTHER" id="PTHR32322">
    <property type="entry name" value="INNER MEMBRANE TRANSPORTER"/>
    <property type="match status" value="1"/>
</dbReference>
<evidence type="ECO:0000256" key="3">
    <source>
        <dbReference type="ARBA" id="ARBA00022692"/>
    </source>
</evidence>
<keyword evidence="3 6" id="KW-0812">Transmembrane</keyword>
<organism evidence="8 9">
    <name type="scientific">Octadecabacter arcticus 238</name>
    <dbReference type="NCBI Taxonomy" id="391616"/>
    <lineage>
        <taxon>Bacteria</taxon>
        <taxon>Pseudomonadati</taxon>
        <taxon>Pseudomonadota</taxon>
        <taxon>Alphaproteobacteria</taxon>
        <taxon>Rhodobacterales</taxon>
        <taxon>Roseobacteraceae</taxon>
        <taxon>Octadecabacter</taxon>
    </lineage>
</organism>
<feature type="transmembrane region" description="Helical" evidence="6">
    <location>
        <begin position="246"/>
        <end position="263"/>
    </location>
</feature>
<dbReference type="InterPro" id="IPR037185">
    <property type="entry name" value="EmrE-like"/>
</dbReference>
<dbReference type="Pfam" id="PF00892">
    <property type="entry name" value="EamA"/>
    <property type="match status" value="2"/>
</dbReference>
<keyword evidence="9" id="KW-1185">Reference proteome</keyword>
<feature type="domain" description="EamA" evidence="7">
    <location>
        <begin position="153"/>
        <end position="286"/>
    </location>
</feature>
<reference evidence="8 9" key="1">
    <citation type="journal article" date="2013" name="PLoS ONE">
        <title>Poles Apart: Arctic and Antarctic Octadecabacter strains Share High Genome Plasticity and a New Type of Xanthorhodopsin.</title>
        <authorList>
            <person name="Vollmers J."/>
            <person name="Voget S."/>
            <person name="Dietrich S."/>
            <person name="Gollnow K."/>
            <person name="Smits M."/>
            <person name="Meyer K."/>
            <person name="Brinkhoff T."/>
            <person name="Simon M."/>
            <person name="Daniel R."/>
        </authorList>
    </citation>
    <scope>NUCLEOTIDE SEQUENCE [LARGE SCALE GENOMIC DNA]</scope>
    <source>
        <strain evidence="8 9">238</strain>
    </source>
</reference>
<name>M9RP66_9RHOB</name>
<feature type="transmembrane region" description="Helical" evidence="6">
    <location>
        <begin position="35"/>
        <end position="56"/>
    </location>
</feature>
<feature type="transmembrane region" description="Helical" evidence="6">
    <location>
        <begin position="269"/>
        <end position="286"/>
    </location>
</feature>
<dbReference type="eggNOG" id="COG0697">
    <property type="taxonomic scope" value="Bacteria"/>
</dbReference>
<protein>
    <submittedName>
        <fullName evidence="8">Putative integral membrane protein</fullName>
    </submittedName>
</protein>
<dbReference type="AlphaFoldDB" id="M9RP66"/>
<keyword evidence="5 6" id="KW-0472">Membrane</keyword>
<dbReference type="InterPro" id="IPR050638">
    <property type="entry name" value="AA-Vitamin_Transporters"/>
</dbReference>
<dbReference type="GO" id="GO:0016020">
    <property type="term" value="C:membrane"/>
    <property type="evidence" value="ECO:0007669"/>
    <property type="project" value="UniProtKB-SubCell"/>
</dbReference>
<feature type="transmembrane region" description="Helical" evidence="6">
    <location>
        <begin position="150"/>
        <end position="170"/>
    </location>
</feature>
<evidence type="ECO:0000256" key="2">
    <source>
        <dbReference type="ARBA" id="ARBA00007362"/>
    </source>
</evidence>
<evidence type="ECO:0000256" key="5">
    <source>
        <dbReference type="ARBA" id="ARBA00023136"/>
    </source>
</evidence>
<feature type="domain" description="EamA" evidence="7">
    <location>
        <begin position="7"/>
        <end position="139"/>
    </location>
</feature>
<dbReference type="OrthoDB" id="9809509at2"/>
<feature type="transmembrane region" description="Helical" evidence="6">
    <location>
        <begin position="126"/>
        <end position="144"/>
    </location>
</feature>
<comment type="similarity">
    <text evidence="2">Belongs to the EamA transporter family.</text>
</comment>
<dbReference type="RefSeq" id="WP_015497338.1">
    <property type="nucleotide sequence ID" value="NC_020908.1"/>
</dbReference>
<comment type="subcellular location">
    <subcellularLocation>
        <location evidence="1">Membrane</location>
        <topology evidence="1">Multi-pass membrane protein</topology>
    </subcellularLocation>
</comment>
<feature type="transmembrane region" description="Helical" evidence="6">
    <location>
        <begin position="213"/>
        <end position="234"/>
    </location>
</feature>
<sequence>MSRPAWLLLAPVLFLILWSGGYVVAKVGLLHAAPMAILAIRYACVIVIMTVLFVIFRPPLPTKHIDWLHLAIVGILIQTVYFGLTYLAFVNGVAAGTAALMMILQPILVALIAPKWSGERIGWRQWGGLLIALAGTTAVIASRLDIGPPPVLGFVFVLLGLAGITGATLWEKRFGLSHHPITANLIGYAAGLICLLPFLYLEDAQPILWDWEFFAVMVYLVIGNSVIAVGLLLAMIRAGEVARVSTLLFLVPPGAALAAWLVLDEAMPLIAWIGMAIAGAGVLIATRK</sequence>
<dbReference type="HOGENOM" id="CLU_033863_10_0_5"/>
<gene>
    <name evidence="8" type="ORF">OA238_c45330</name>
</gene>
<feature type="transmembrane region" description="Helical" evidence="6">
    <location>
        <begin position="95"/>
        <end position="114"/>
    </location>
</feature>
<evidence type="ECO:0000259" key="7">
    <source>
        <dbReference type="Pfam" id="PF00892"/>
    </source>
</evidence>
<dbReference type="PANTHER" id="PTHR32322:SF2">
    <property type="entry name" value="EAMA DOMAIN-CONTAINING PROTEIN"/>
    <property type="match status" value="1"/>
</dbReference>
<evidence type="ECO:0000256" key="4">
    <source>
        <dbReference type="ARBA" id="ARBA00022989"/>
    </source>
</evidence>
<feature type="transmembrane region" description="Helical" evidence="6">
    <location>
        <begin position="182"/>
        <end position="201"/>
    </location>
</feature>
<dbReference type="Proteomes" id="UP000004688">
    <property type="component" value="Chromosome"/>
</dbReference>
<dbReference type="SUPFAM" id="SSF103481">
    <property type="entry name" value="Multidrug resistance efflux transporter EmrE"/>
    <property type="match status" value="2"/>
</dbReference>